<comment type="caution">
    <text evidence="2">The sequence shown here is derived from an EMBL/GenBank/DDBJ whole genome shotgun (WGS) entry which is preliminary data.</text>
</comment>
<feature type="compositionally biased region" description="Polar residues" evidence="1">
    <location>
        <begin position="74"/>
        <end position="87"/>
    </location>
</feature>
<feature type="region of interest" description="Disordered" evidence="1">
    <location>
        <begin position="227"/>
        <end position="247"/>
    </location>
</feature>
<feature type="compositionally biased region" description="Polar residues" evidence="1">
    <location>
        <begin position="227"/>
        <end position="238"/>
    </location>
</feature>
<evidence type="ECO:0000256" key="1">
    <source>
        <dbReference type="SAM" id="MobiDB-lite"/>
    </source>
</evidence>
<proteinExistence type="predicted"/>
<keyword evidence="3" id="KW-1185">Reference proteome</keyword>
<evidence type="ECO:0000313" key="3">
    <source>
        <dbReference type="Proteomes" id="UP001165063"/>
    </source>
</evidence>
<reference evidence="2" key="1">
    <citation type="submission" date="2023-04" db="EMBL/GenBank/DDBJ databases">
        <title>Ambrosiozyma monospora NBRC 1965.</title>
        <authorList>
            <person name="Ichikawa N."/>
            <person name="Sato H."/>
            <person name="Tonouchi N."/>
        </authorList>
    </citation>
    <scope>NUCLEOTIDE SEQUENCE</scope>
    <source>
        <strain evidence="2">NBRC 1965</strain>
    </source>
</reference>
<organism evidence="2 3">
    <name type="scientific">Ambrosiozyma monospora</name>
    <name type="common">Yeast</name>
    <name type="synonym">Endomycopsis monosporus</name>
    <dbReference type="NCBI Taxonomy" id="43982"/>
    <lineage>
        <taxon>Eukaryota</taxon>
        <taxon>Fungi</taxon>
        <taxon>Dikarya</taxon>
        <taxon>Ascomycota</taxon>
        <taxon>Saccharomycotina</taxon>
        <taxon>Pichiomycetes</taxon>
        <taxon>Pichiales</taxon>
        <taxon>Pichiaceae</taxon>
        <taxon>Ambrosiozyma</taxon>
    </lineage>
</organism>
<feature type="region of interest" description="Disordered" evidence="1">
    <location>
        <begin position="67"/>
        <end position="102"/>
    </location>
</feature>
<accession>A0A9W6T0X5</accession>
<dbReference type="EMBL" id="BSXU01010029">
    <property type="protein sequence ID" value="GME70644.1"/>
    <property type="molecule type" value="Genomic_DNA"/>
</dbReference>
<dbReference type="Proteomes" id="UP001165063">
    <property type="component" value="Unassembled WGS sequence"/>
</dbReference>
<sequence>MNSQFARRLTSHHSDHAINLSYLPISKRQFRSDNNEDQENLQEESIKSPFIVEKDLKLPSANSYNGDAYDSHKVNSTNKHNLSNMGDTSKHKHAKLPHTRQPTREAFKDISLNTPANDCHTLALFHLPLERSVTPPIQQDIFPVSSDHLKPEFLVSKESIEITEFNSSEQNISHMKVIEADNISSGIDNSPKYNEQIKCASQSESQIPRKRVRDGLRRWFGFSHTTSESPCETNTPKDTTFDKTEKVNEDCPQNDTINKKTLLYESTYIDETIATRPGTSETKFFH</sequence>
<name>A0A9W6T0X5_AMBMO</name>
<evidence type="ECO:0000313" key="2">
    <source>
        <dbReference type="EMBL" id="GME70644.1"/>
    </source>
</evidence>
<gene>
    <name evidence="2" type="ORF">Amon01_000920100</name>
</gene>
<protein>
    <submittedName>
        <fullName evidence="2">Unnamed protein product</fullName>
    </submittedName>
</protein>
<dbReference type="AlphaFoldDB" id="A0A9W6T0X5"/>